<dbReference type="OrthoDB" id="9808429at2"/>
<comment type="similarity">
    <text evidence="1">Belongs to the 4-hydroxybenzoyl-CoA thioesterase family.</text>
</comment>
<dbReference type="InterPro" id="IPR050563">
    <property type="entry name" value="4-hydroxybenzoyl-CoA_TE"/>
</dbReference>
<organism evidence="3 4">
    <name type="scientific">Nitrosomonas aestuarii</name>
    <dbReference type="NCBI Taxonomy" id="52441"/>
    <lineage>
        <taxon>Bacteria</taxon>
        <taxon>Pseudomonadati</taxon>
        <taxon>Pseudomonadota</taxon>
        <taxon>Betaproteobacteria</taxon>
        <taxon>Nitrosomonadales</taxon>
        <taxon>Nitrosomonadaceae</taxon>
        <taxon>Nitrosomonas</taxon>
    </lineage>
</organism>
<dbReference type="InterPro" id="IPR014166">
    <property type="entry name" value="Tol-Pal_acyl-CoA_thioesterase"/>
</dbReference>
<dbReference type="Proteomes" id="UP000199533">
    <property type="component" value="Unassembled WGS sequence"/>
</dbReference>
<dbReference type="NCBIfam" id="TIGR00051">
    <property type="entry name" value="YbgC/FadM family acyl-CoA thioesterase"/>
    <property type="match status" value="1"/>
</dbReference>
<evidence type="ECO:0000256" key="1">
    <source>
        <dbReference type="ARBA" id="ARBA00005953"/>
    </source>
</evidence>
<gene>
    <name evidence="3" type="ORF">SAMN05216302_1001231</name>
</gene>
<dbReference type="PANTHER" id="PTHR31793:SF37">
    <property type="entry name" value="ACYL-COA THIOESTER HYDROLASE YBGC"/>
    <property type="match status" value="1"/>
</dbReference>
<sequence>MSDHKFSFPVRVYYQDTDAGGVVYHATHLNFLERARYEWLRKLGYGVHELLNTYKFQFMVRSLEIEYFKPAILDDLLDVTVNVVDMGRSRITLAQEISCNQTPLVKATIHVVCVCTDTFKPIRIPTNLREKIETPT</sequence>
<protein>
    <submittedName>
        <fullName evidence="3">Acyl-CoA thioester hydrolase</fullName>
    </submittedName>
</protein>
<reference evidence="4" key="1">
    <citation type="submission" date="2016-10" db="EMBL/GenBank/DDBJ databases">
        <authorList>
            <person name="Varghese N."/>
            <person name="Submissions S."/>
        </authorList>
    </citation>
    <scope>NUCLEOTIDE SEQUENCE [LARGE SCALE GENOMIC DNA]</scope>
    <source>
        <strain evidence="4">Nm69</strain>
    </source>
</reference>
<dbReference type="InterPro" id="IPR006684">
    <property type="entry name" value="YbgC/YbaW"/>
</dbReference>
<dbReference type="RefSeq" id="WP_090696530.1">
    <property type="nucleotide sequence ID" value="NZ_FOSP01000001.1"/>
</dbReference>
<evidence type="ECO:0000313" key="3">
    <source>
        <dbReference type="EMBL" id="SFK17384.1"/>
    </source>
</evidence>
<dbReference type="AlphaFoldDB" id="A0A1I3XD20"/>
<accession>A0A1I3XD20</accession>
<name>A0A1I3XD20_9PROT</name>
<dbReference type="PANTHER" id="PTHR31793">
    <property type="entry name" value="4-HYDROXYBENZOYL-COA THIOESTERASE FAMILY MEMBER"/>
    <property type="match status" value="1"/>
</dbReference>
<proteinExistence type="inferred from homology"/>
<keyword evidence="4" id="KW-1185">Reference proteome</keyword>
<dbReference type="Gene3D" id="3.10.129.10">
    <property type="entry name" value="Hotdog Thioesterase"/>
    <property type="match status" value="1"/>
</dbReference>
<dbReference type="STRING" id="52441.SAMN05216302_1001231"/>
<dbReference type="SUPFAM" id="SSF54637">
    <property type="entry name" value="Thioesterase/thiol ester dehydrase-isomerase"/>
    <property type="match status" value="1"/>
</dbReference>
<dbReference type="PIRSF" id="PIRSF003230">
    <property type="entry name" value="YbgC"/>
    <property type="match status" value="1"/>
</dbReference>
<evidence type="ECO:0000313" key="4">
    <source>
        <dbReference type="Proteomes" id="UP000199533"/>
    </source>
</evidence>
<dbReference type="Pfam" id="PF13279">
    <property type="entry name" value="4HBT_2"/>
    <property type="match status" value="1"/>
</dbReference>
<dbReference type="GO" id="GO:0047617">
    <property type="term" value="F:fatty acyl-CoA hydrolase activity"/>
    <property type="evidence" value="ECO:0007669"/>
    <property type="project" value="TreeGrafter"/>
</dbReference>
<keyword evidence="2 3" id="KW-0378">Hydrolase</keyword>
<dbReference type="NCBIfam" id="TIGR02799">
    <property type="entry name" value="thio_ybgC"/>
    <property type="match status" value="1"/>
</dbReference>
<dbReference type="InterPro" id="IPR029069">
    <property type="entry name" value="HotDog_dom_sf"/>
</dbReference>
<dbReference type="CDD" id="cd00586">
    <property type="entry name" value="4HBT"/>
    <property type="match status" value="1"/>
</dbReference>
<dbReference type="EMBL" id="FOSP01000001">
    <property type="protein sequence ID" value="SFK17384.1"/>
    <property type="molecule type" value="Genomic_DNA"/>
</dbReference>
<dbReference type="FunFam" id="3.10.129.10:FF:000004">
    <property type="entry name" value="Tol-pal system-associated acyl-CoA thioesterase"/>
    <property type="match status" value="1"/>
</dbReference>
<evidence type="ECO:0000256" key="2">
    <source>
        <dbReference type="ARBA" id="ARBA00022801"/>
    </source>
</evidence>